<dbReference type="EMBL" id="JACDUL010000003">
    <property type="protein sequence ID" value="MBA2862472.1"/>
    <property type="molecule type" value="Genomic_DNA"/>
</dbReference>
<feature type="domain" description="S-layer protein central" evidence="1">
    <location>
        <begin position="83"/>
        <end position="399"/>
    </location>
</feature>
<evidence type="ECO:0000313" key="2">
    <source>
        <dbReference type="EMBL" id="MBA2862472.1"/>
    </source>
</evidence>
<dbReference type="Proteomes" id="UP000533207">
    <property type="component" value="Unassembled WGS sequence"/>
</dbReference>
<protein>
    <recommendedName>
        <fullName evidence="1">S-layer protein central domain-containing protein</fullName>
    </recommendedName>
</protein>
<feature type="domain" description="S-layer protein central" evidence="1">
    <location>
        <begin position="594"/>
        <end position="892"/>
    </location>
</feature>
<comment type="caution">
    <text evidence="2">The sequence shown here is derived from an EMBL/GenBank/DDBJ whole genome shotgun (WGS) entry which is preliminary data.</text>
</comment>
<reference evidence="2 3" key="1">
    <citation type="submission" date="2020-07" db="EMBL/GenBank/DDBJ databases">
        <title>Genomic Encyclopedia of Type Strains, Phase IV (KMG-V): Genome sequencing to study the core and pangenomes of soil and plant-associated prokaryotes.</title>
        <authorList>
            <person name="Whitman W."/>
        </authorList>
    </citation>
    <scope>NUCLEOTIDE SEQUENCE [LARGE SCALE GENOMIC DNA]</scope>
    <source>
        <strain evidence="2 3">C8</strain>
    </source>
</reference>
<dbReference type="RefSeq" id="WP_011977567.1">
    <property type="nucleotide sequence ID" value="NZ_JACDUL010000003.1"/>
</dbReference>
<sequence length="1336" mass="147980">MKLKILMVCMVTLFVLNSCCAEYYNLDFLIDINHNEPSSEYVVSGEEVDFNILFNTIDRTTSNEIENIWADDPAVTANLTSVLLIAAANDRYSEGMLSFVNGTSNTTDLFDITNADISMDLGELMLLSRSWEVDPFEWYSDDLEASEIIVALINSESSNFSESPDLEVDEDGMVYASIVFQNGDGENSNTYGTLSPGMVIPFLGQEMLVVKLDSDNDQVVLGNELYEGILKNSTEQDIGEGYSVKVSNILFEEPDYYKVEIQVLKDGNVIDSKFDTVDGNGTQINLICGDIGVVVNDAFRDENGTRYAQLFVAEDLVTLDLGEEYSEYYEACTVDLIPGVGLKLSNDTIAQGKIVGIALKYVGNIINNINSNEELDIANYTKLEFDKENGEMSIQFAISDVGNLSNTCNNVKYVINTTGPGDAYFTNGNFSFINNSIWPDESFDIFNGYSNASSWKLKFTEAGTYKITVGLVNATNTSDTSWVFRNHSSVLIKVLDPKYPNYDFKYEIPEEIISGKETEINLTLNVTGKLESNRIENIWENNGTFSTDNELFIIATGNETYSEGLLGFLSSENVKISEYDVQDASIGDIHKNYCNLGEIPGMKVIENANMWNWYFGYDSSDSQYTGTVQTFESVSAVINTDLNTTFGSAENPDLKIKNNSAFYTTLAVKNQKSGNTVNDYVTLATGTKIPILGNEKVVIDVNSDDNQITLGLEVFKGVLEEGMAYDLGNGYLVNITNVLNVTGGYKAEIQILKDGRTVASKFDTVEEGHPFKIICMDVGVIANTAIIDIDENKGFVELAILDNISHVEFGKEYLPDWEARGIVASISGLEFKNNISDSKIVGMGLKYVGNDVDNINNFKTFEIANYARVDFDEYSDKMSIQFAMDNRYEDVKYLVSATGPGNVSFTNNNLTFINTALWPESSFSVPNVYENDLMSMTWKLNFSKPGDYNLTFSLVNSKNETISNISKSEIITAITKETFGNVSIIYLTDDITNTTIIENSEFNISKIDFTTNDSLYLPLLEELENITLPKDTLEKMENLTNETELFNNITITSEEDISYILNFTNNTFVEILNEGFNVSNITYLIENNGGSVNANFTFNAVNTSEKGILIVRLPIGNLTLDEIIVNTGSENVTLVENNISSTIGWYRIPSTGILEITLVNDPLVTVKFSSTIPTTTSGGGGGGLGGGALNSDDEYTFNSESIRKAVTKSIIVYGNLVDKEYALNLWSNIRSGYNYELIGNTVIVGGPKANVCANKYDSEFEIHITNEFPGQNKGIIQIKDIEVNSENLIKTYQVIYIAGSDRYGTDAALEYFKTLEELPEEPIIVEWTQTGPVIAE</sequence>
<evidence type="ECO:0000259" key="1">
    <source>
        <dbReference type="Pfam" id="PF05123"/>
    </source>
</evidence>
<proteinExistence type="predicted"/>
<dbReference type="InterPro" id="IPR006454">
    <property type="entry name" value="S_layer_MJ"/>
</dbReference>
<evidence type="ECO:0000313" key="3">
    <source>
        <dbReference type="Proteomes" id="UP000533207"/>
    </source>
</evidence>
<organism evidence="2 3">
    <name type="scientific">Methanococcus maripaludis</name>
    <name type="common">Methanococcus deltae</name>
    <dbReference type="NCBI Taxonomy" id="39152"/>
    <lineage>
        <taxon>Archaea</taxon>
        <taxon>Methanobacteriati</taxon>
        <taxon>Methanobacteriota</taxon>
        <taxon>Methanomada group</taxon>
        <taxon>Methanococci</taxon>
        <taxon>Methanococcales</taxon>
        <taxon>Methanococcaceae</taxon>
        <taxon>Methanococcus</taxon>
    </lineage>
</organism>
<dbReference type="InterPro" id="IPR022650">
    <property type="entry name" value="S_layer_central"/>
</dbReference>
<gene>
    <name evidence="2" type="ORF">HNP90_001353</name>
</gene>
<dbReference type="Pfam" id="PF05123">
    <property type="entry name" value="S_layer_N"/>
    <property type="match status" value="2"/>
</dbReference>
<dbReference type="NCBIfam" id="TIGR01564">
    <property type="entry name" value="S_layer_MJ"/>
    <property type="match status" value="2"/>
</dbReference>
<name>A0A7J9PGX7_METMI</name>
<accession>A0A7J9PGX7</accession>